<feature type="region of interest" description="Disordered" evidence="1">
    <location>
        <begin position="125"/>
        <end position="149"/>
    </location>
</feature>
<organism evidence="2 3">
    <name type="scientific">Novipirellula herctigrandis</name>
    <dbReference type="NCBI Taxonomy" id="2527986"/>
    <lineage>
        <taxon>Bacteria</taxon>
        <taxon>Pseudomonadati</taxon>
        <taxon>Planctomycetota</taxon>
        <taxon>Planctomycetia</taxon>
        <taxon>Pirellulales</taxon>
        <taxon>Pirellulaceae</taxon>
        <taxon>Novipirellula</taxon>
    </lineage>
</organism>
<evidence type="ECO:0000256" key="1">
    <source>
        <dbReference type="SAM" id="MobiDB-lite"/>
    </source>
</evidence>
<gene>
    <name evidence="2" type="ORF">CA13_36470</name>
</gene>
<protein>
    <submittedName>
        <fullName evidence="2">Uncharacterized protein</fullName>
    </submittedName>
</protein>
<dbReference type="Proteomes" id="UP000315010">
    <property type="component" value="Unassembled WGS sequence"/>
</dbReference>
<evidence type="ECO:0000313" key="3">
    <source>
        <dbReference type="Proteomes" id="UP000315010"/>
    </source>
</evidence>
<dbReference type="AlphaFoldDB" id="A0A5C5Z552"/>
<keyword evidence="3" id="KW-1185">Reference proteome</keyword>
<name>A0A5C5Z552_9BACT</name>
<comment type="caution">
    <text evidence="2">The sequence shown here is derived from an EMBL/GenBank/DDBJ whole genome shotgun (WGS) entry which is preliminary data.</text>
</comment>
<dbReference type="RefSeq" id="WP_146398538.1">
    <property type="nucleotide sequence ID" value="NZ_SJPJ01000001.1"/>
</dbReference>
<reference evidence="2 3" key="1">
    <citation type="submission" date="2019-02" db="EMBL/GenBank/DDBJ databases">
        <title>Deep-cultivation of Planctomycetes and their phenomic and genomic characterization uncovers novel biology.</title>
        <authorList>
            <person name="Wiegand S."/>
            <person name="Jogler M."/>
            <person name="Boedeker C."/>
            <person name="Pinto D."/>
            <person name="Vollmers J."/>
            <person name="Rivas-Marin E."/>
            <person name="Kohn T."/>
            <person name="Peeters S.H."/>
            <person name="Heuer A."/>
            <person name="Rast P."/>
            <person name="Oberbeckmann S."/>
            <person name="Bunk B."/>
            <person name="Jeske O."/>
            <person name="Meyerdierks A."/>
            <person name="Storesund J.E."/>
            <person name="Kallscheuer N."/>
            <person name="Luecker S."/>
            <person name="Lage O.M."/>
            <person name="Pohl T."/>
            <person name="Merkel B.J."/>
            <person name="Hornburger P."/>
            <person name="Mueller R.-W."/>
            <person name="Bruemmer F."/>
            <person name="Labrenz M."/>
            <person name="Spormann A.M."/>
            <person name="Op Den Camp H."/>
            <person name="Overmann J."/>
            <person name="Amann R."/>
            <person name="Jetten M.S.M."/>
            <person name="Mascher T."/>
            <person name="Medema M.H."/>
            <person name="Devos D.P."/>
            <person name="Kaster A.-K."/>
            <person name="Ovreas L."/>
            <person name="Rohde M."/>
            <person name="Galperin M.Y."/>
            <person name="Jogler C."/>
        </authorList>
    </citation>
    <scope>NUCLEOTIDE SEQUENCE [LARGE SCALE GENOMIC DNA]</scope>
    <source>
        <strain evidence="2 3">CA13</strain>
    </source>
</reference>
<evidence type="ECO:0000313" key="2">
    <source>
        <dbReference type="EMBL" id="TWT82186.1"/>
    </source>
</evidence>
<proteinExistence type="predicted"/>
<dbReference type="EMBL" id="SJPJ01000001">
    <property type="protein sequence ID" value="TWT82186.1"/>
    <property type="molecule type" value="Genomic_DNA"/>
</dbReference>
<dbReference type="OrthoDB" id="291047at2"/>
<sequence length="317" mass="35234">MSRHSFSYRFLDKPLMVLCFVCVASDGPAQSILPADVVTSLRYSSRTSIAGQSIASWSVDPLMTDQQEQIIMRHLKEPCPFDWSAGTTLRDVHRDLLTLFPTVIEDRALEELGIRSDAILVPKLESNPKSQKRPPAADPFGQPSNDHADISASAASRTNVVTTTERANAETVTPWWRRSAPTKMAANRNTAEISTAARLIYLLSQQELTLSIRSGQLILTTVESAEDELPIRVYDVTPLMGPNIQPMATSTYPSVSYSDDPTIISMITHMVDPESWEYLGGVSTMELYPARGRQWMIVAAKTTTHWKIGALLDRLNR</sequence>
<accession>A0A5C5Z552</accession>